<name>A0A7Z7N6J3_9BURK</name>
<evidence type="ECO:0000313" key="1">
    <source>
        <dbReference type="EMBL" id="SOE88796.1"/>
    </source>
</evidence>
<reference evidence="1 2" key="1">
    <citation type="submission" date="2017-09" db="EMBL/GenBank/DDBJ databases">
        <authorList>
            <person name="Varghese N."/>
            <person name="Submissions S."/>
        </authorList>
    </citation>
    <scope>NUCLEOTIDE SEQUENCE [LARGE SCALE GENOMIC DNA]</scope>
    <source>
        <strain evidence="1 2">OK806</strain>
    </source>
</reference>
<protein>
    <submittedName>
        <fullName evidence="1">Uncharacterized protein</fullName>
    </submittedName>
</protein>
<comment type="caution">
    <text evidence="1">The sequence shown here is derived from an EMBL/GenBank/DDBJ whole genome shotgun (WGS) entry which is preliminary data.</text>
</comment>
<gene>
    <name evidence="1" type="ORF">SAMN05446927_7419</name>
</gene>
<organism evidence="1 2">
    <name type="scientific">Caballeronia arationis</name>
    <dbReference type="NCBI Taxonomy" id="1777142"/>
    <lineage>
        <taxon>Bacteria</taxon>
        <taxon>Pseudomonadati</taxon>
        <taxon>Pseudomonadota</taxon>
        <taxon>Betaproteobacteria</taxon>
        <taxon>Burkholderiales</taxon>
        <taxon>Burkholderiaceae</taxon>
        <taxon>Caballeronia</taxon>
    </lineage>
</organism>
<proteinExistence type="predicted"/>
<dbReference type="RefSeq" id="WP_062638021.1">
    <property type="nucleotide sequence ID" value="NZ_FCOG02000028.1"/>
</dbReference>
<sequence>MSKLSKAPPVAGERIVILQPATLDSLDIIKAARTDLTHQLRDALKCGLALDRNAVVLREFAPGVDAALFMLPGGLVVGRITDSAKAKKEYAASTGTSIFTTRPGLYR</sequence>
<dbReference type="AlphaFoldDB" id="A0A7Z7N6J3"/>
<dbReference type="EMBL" id="OCSU01000003">
    <property type="protein sequence ID" value="SOE88796.1"/>
    <property type="molecule type" value="Genomic_DNA"/>
</dbReference>
<evidence type="ECO:0000313" key="2">
    <source>
        <dbReference type="Proteomes" id="UP000219522"/>
    </source>
</evidence>
<accession>A0A7Z7N6J3</accession>
<dbReference type="Proteomes" id="UP000219522">
    <property type="component" value="Unassembled WGS sequence"/>
</dbReference>
<keyword evidence="2" id="KW-1185">Reference proteome</keyword>